<feature type="compositionally biased region" description="Acidic residues" evidence="2">
    <location>
        <begin position="150"/>
        <end position="163"/>
    </location>
</feature>
<evidence type="ECO:0000259" key="3">
    <source>
        <dbReference type="PROSITE" id="PS50802"/>
    </source>
</evidence>
<dbReference type="GO" id="GO:0004843">
    <property type="term" value="F:cysteine-type deubiquitinase activity"/>
    <property type="evidence" value="ECO:0007669"/>
    <property type="project" value="TreeGrafter"/>
</dbReference>
<reference evidence="4" key="1">
    <citation type="submission" date="2023-11" db="EMBL/GenBank/DDBJ databases">
        <title>Genome assemblies of two species of porcelain crab, Petrolisthes cinctipes and Petrolisthes manimaculis (Anomura: Porcellanidae).</title>
        <authorList>
            <person name="Angst P."/>
        </authorList>
    </citation>
    <scope>NUCLEOTIDE SEQUENCE</scope>
    <source>
        <strain evidence="4">PB745_02</strain>
        <tissue evidence="4">Gill</tissue>
    </source>
</reference>
<proteinExistence type="predicted"/>
<evidence type="ECO:0000256" key="2">
    <source>
        <dbReference type="SAM" id="MobiDB-lite"/>
    </source>
</evidence>
<protein>
    <recommendedName>
        <fullName evidence="3">OTU domain-containing protein</fullName>
    </recommendedName>
</protein>
<evidence type="ECO:0000256" key="1">
    <source>
        <dbReference type="ARBA" id="ARBA00022801"/>
    </source>
</evidence>
<name>A0AAE1QEV1_9EUCA</name>
<comment type="caution">
    <text evidence="4">The sequence shown here is derived from an EMBL/GenBank/DDBJ whole genome shotgun (WGS) entry which is preliminary data.</text>
</comment>
<accession>A0AAE1QEV1</accession>
<keyword evidence="5" id="KW-1185">Reference proteome</keyword>
<gene>
    <name evidence="4" type="ORF">Pmani_005472</name>
</gene>
<dbReference type="InterPro" id="IPR049772">
    <property type="entry name" value="OTU_OTUD6"/>
</dbReference>
<dbReference type="PANTHER" id="PTHR12419:SF10">
    <property type="entry name" value="DEUBIQUITINASE OTUD6B"/>
    <property type="match status" value="1"/>
</dbReference>
<dbReference type="CDD" id="cd22761">
    <property type="entry name" value="OTU_OTUD6"/>
    <property type="match status" value="1"/>
</dbReference>
<dbReference type="GO" id="GO:0016579">
    <property type="term" value="P:protein deubiquitination"/>
    <property type="evidence" value="ECO:0007669"/>
    <property type="project" value="TreeGrafter"/>
</dbReference>
<dbReference type="InterPro" id="IPR003323">
    <property type="entry name" value="OTU_dom"/>
</dbReference>
<organism evidence="4 5">
    <name type="scientific">Petrolisthes manimaculis</name>
    <dbReference type="NCBI Taxonomy" id="1843537"/>
    <lineage>
        <taxon>Eukaryota</taxon>
        <taxon>Metazoa</taxon>
        <taxon>Ecdysozoa</taxon>
        <taxon>Arthropoda</taxon>
        <taxon>Crustacea</taxon>
        <taxon>Multicrustacea</taxon>
        <taxon>Malacostraca</taxon>
        <taxon>Eumalacostraca</taxon>
        <taxon>Eucarida</taxon>
        <taxon>Decapoda</taxon>
        <taxon>Pleocyemata</taxon>
        <taxon>Anomura</taxon>
        <taxon>Galatheoidea</taxon>
        <taxon>Porcellanidae</taxon>
        <taxon>Petrolisthes</taxon>
    </lineage>
</organism>
<dbReference type="PROSITE" id="PS50802">
    <property type="entry name" value="OTU"/>
    <property type="match status" value="1"/>
</dbReference>
<evidence type="ECO:0000313" key="5">
    <source>
        <dbReference type="Proteomes" id="UP001292094"/>
    </source>
</evidence>
<dbReference type="InterPro" id="IPR038765">
    <property type="entry name" value="Papain-like_cys_pep_sf"/>
</dbReference>
<dbReference type="Proteomes" id="UP001292094">
    <property type="component" value="Unassembled WGS sequence"/>
</dbReference>
<dbReference type="Gene3D" id="3.90.70.80">
    <property type="match status" value="1"/>
</dbReference>
<feature type="region of interest" description="Disordered" evidence="2">
    <location>
        <begin position="119"/>
        <end position="196"/>
    </location>
</feature>
<feature type="compositionally biased region" description="Basic and acidic residues" evidence="2">
    <location>
        <begin position="187"/>
        <end position="196"/>
    </location>
</feature>
<dbReference type="PANTHER" id="PTHR12419">
    <property type="entry name" value="OTU DOMAIN CONTAINING PROTEIN"/>
    <property type="match status" value="1"/>
</dbReference>
<keyword evidence="1" id="KW-0378">Hydrolase</keyword>
<dbReference type="AlphaFoldDB" id="A0AAE1QEV1"/>
<dbReference type="EMBL" id="JAWZYT010000409">
    <property type="protein sequence ID" value="KAK4323832.1"/>
    <property type="molecule type" value="Genomic_DNA"/>
</dbReference>
<dbReference type="InterPro" id="IPR050704">
    <property type="entry name" value="Peptidase_C85-like"/>
</dbReference>
<feature type="domain" description="OTU" evidence="3">
    <location>
        <begin position="226"/>
        <end position="361"/>
    </location>
</feature>
<feature type="compositionally biased region" description="Polar residues" evidence="2">
    <location>
        <begin position="128"/>
        <end position="137"/>
    </location>
</feature>
<dbReference type="Pfam" id="PF02338">
    <property type="entry name" value="OTU"/>
    <property type="match status" value="1"/>
</dbReference>
<dbReference type="SUPFAM" id="SSF54001">
    <property type="entry name" value="Cysteine proteinases"/>
    <property type="match status" value="1"/>
</dbReference>
<evidence type="ECO:0000313" key="4">
    <source>
        <dbReference type="EMBL" id="KAK4323832.1"/>
    </source>
</evidence>
<sequence>MSSTVQLDITHQTLPPINLTADDVQAKFVTFKGSFQQEVKKIHNTPISCWDYFRSVEMSDEGPDSGVAIEELITRHRKEKKELQAHVQNLKRQVNKDKKKKKEVGEEIERLETELKERHAKELADATTPGSASSSEVNDVKEVLESVSLDNDDGEEEKEEDDALLSPYQDINQGKKLSRAEKRRQKKAEANREREARIREAKANNKFSARSIEAQKLKELLRERKLKMVEIQPDGNCMYAAIAHQLGDETTVAWLRGQAGHYIRENYDDFAPFITDPKTGELLTPDQFSEYCDRIENTPLWGGQPELRALSQVMKRRIEVIQAEGTPIIFGESGNIGNGILLAYYRHYYGLGEHYNSVTPITTSPEEDSTEES</sequence>